<dbReference type="Proteomes" id="UP000075737">
    <property type="component" value="Unassembled WGS sequence"/>
</dbReference>
<dbReference type="PANTHER" id="PTHR42899">
    <property type="entry name" value="SPERMATOGENESIS-ASSOCIATED PROTEIN 20"/>
    <property type="match status" value="1"/>
</dbReference>
<dbReference type="InterPro" id="IPR004879">
    <property type="entry name" value="Ssp411-like_TRX"/>
</dbReference>
<comment type="caution">
    <text evidence="2">The sequence shown here is derived from an EMBL/GenBank/DDBJ whole genome shotgun (WGS) entry which is preliminary data.</text>
</comment>
<dbReference type="CDD" id="cd02955">
    <property type="entry name" value="SSP411"/>
    <property type="match status" value="1"/>
</dbReference>
<accession>A0A162MZJ8</accession>
<reference evidence="2 3" key="1">
    <citation type="submission" date="2015-12" db="EMBL/GenBank/DDBJ databases">
        <title>Draft genome of Thermovenabulum gondwanense isolated from a red thermophilic microbial mat colonisisng an outflow channel of a bore well.</title>
        <authorList>
            <person name="Patel B.K."/>
        </authorList>
    </citation>
    <scope>NUCLEOTIDE SEQUENCE [LARGE SCALE GENOMIC DNA]</scope>
    <source>
        <strain evidence="2 3">R270</strain>
    </source>
</reference>
<evidence type="ECO:0000313" key="3">
    <source>
        <dbReference type="Proteomes" id="UP000075737"/>
    </source>
</evidence>
<sequence length="668" mass="77064">MNINSKKANRLINEKSPYLLQHAYNPVDWYPWGEEAFEKALAEDKLIFLSIGYSTCHWCHVMERESFEDEEVGDLLNKYYISIKVDREEHPDVDNFYMTVCQTFTGSGGWPLTIIMTPTKYPVFAATYLPKEDLFGRPGLKTVLLKINELWQKEKERLILIGKEHVSSINDFSRKNAGDLSPEVIEEAYDVLSSSYDQKYGGFFGAPKFPMASTLLFLLGYYDYKKDPMALEMVKNTLINMYKGGIYDHIGFGLCRYSTDKIWLVPHFEKMLYDNALIAYVCAETFKITKDEFFKTFCVEIIDYVLRNLKNPEGGFYTAEDADSEGEEGKFYTWDLQEIKNILRENADEFIANYNITEKGNFEGKNIPNLIGKDLSCKMNEDTRRKLFEYREKRIKPFRDEKILVSNNSLMICALLKAYGITKSDIYKKEAETALKFILDYVFDTDGRLHVGYKDGLMRGKATFDDYIYLIWSLIEAYEYTLDKTYIIKAKSLLDETIELFYDNEEGGFFLTGNDIEHLPVRTKEVYDGAVPSGNSVAAYSLIRLSRLLHDSKIEEIADKQFKVFGGKIKKNPVSYTFFLYAFLHNLKGIEVVISGNNPKIFSAYLMSNFLPFTVWAYADDIKDIIPSYENYQPIDGNTAAYVCKNGSCKSPVTTLEDLKKLLEIDNK</sequence>
<dbReference type="OrthoDB" id="9762614at2"/>
<dbReference type="Gene3D" id="3.40.30.10">
    <property type="entry name" value="Glutaredoxin"/>
    <property type="match status" value="1"/>
</dbReference>
<evidence type="ECO:0000313" key="2">
    <source>
        <dbReference type="EMBL" id="KYO68601.1"/>
    </source>
</evidence>
<gene>
    <name evidence="2" type="ORF">ATZ99_01100</name>
</gene>
<evidence type="ECO:0000259" key="1">
    <source>
        <dbReference type="Pfam" id="PF03190"/>
    </source>
</evidence>
<dbReference type="PATRIC" id="fig|520767.4.peg.115"/>
<dbReference type="InterPro" id="IPR008928">
    <property type="entry name" value="6-hairpin_glycosidase_sf"/>
</dbReference>
<dbReference type="PIRSF" id="PIRSF006402">
    <property type="entry name" value="UCP006402_thioredoxin"/>
    <property type="match status" value="1"/>
</dbReference>
<dbReference type="RefSeq" id="WP_068747308.1">
    <property type="nucleotide sequence ID" value="NZ_LOHZ01000015.1"/>
</dbReference>
<name>A0A162MZJ8_9FIRM</name>
<dbReference type="STRING" id="520767.ATZ99_01100"/>
<dbReference type="InterPro" id="IPR036249">
    <property type="entry name" value="Thioredoxin-like_sf"/>
</dbReference>
<dbReference type="SUPFAM" id="SSF52833">
    <property type="entry name" value="Thioredoxin-like"/>
    <property type="match status" value="1"/>
</dbReference>
<feature type="domain" description="Spermatogenesis-associated protein 20-like TRX" evidence="1">
    <location>
        <begin position="9"/>
        <end position="162"/>
    </location>
</feature>
<dbReference type="PANTHER" id="PTHR42899:SF1">
    <property type="entry name" value="SPERMATOGENESIS-ASSOCIATED PROTEIN 20"/>
    <property type="match status" value="1"/>
</dbReference>
<dbReference type="SUPFAM" id="SSF48208">
    <property type="entry name" value="Six-hairpin glycosidases"/>
    <property type="match status" value="1"/>
</dbReference>
<proteinExistence type="predicted"/>
<dbReference type="EMBL" id="LOHZ01000015">
    <property type="protein sequence ID" value="KYO68601.1"/>
    <property type="molecule type" value="Genomic_DNA"/>
</dbReference>
<dbReference type="InterPro" id="IPR024705">
    <property type="entry name" value="Ssp411"/>
</dbReference>
<keyword evidence="3" id="KW-1185">Reference proteome</keyword>
<dbReference type="AlphaFoldDB" id="A0A162MZJ8"/>
<dbReference type="Gene3D" id="1.50.10.20">
    <property type="match status" value="1"/>
</dbReference>
<dbReference type="Pfam" id="PF03190">
    <property type="entry name" value="Thioredox_DsbH"/>
    <property type="match status" value="1"/>
</dbReference>
<dbReference type="GO" id="GO:0005975">
    <property type="term" value="P:carbohydrate metabolic process"/>
    <property type="evidence" value="ECO:0007669"/>
    <property type="project" value="InterPro"/>
</dbReference>
<protein>
    <recommendedName>
        <fullName evidence="1">Spermatogenesis-associated protein 20-like TRX domain-containing protein</fullName>
    </recommendedName>
</protein>
<organism evidence="2 3">
    <name type="scientific">Thermovenabulum gondwanense</name>
    <dbReference type="NCBI Taxonomy" id="520767"/>
    <lineage>
        <taxon>Bacteria</taxon>
        <taxon>Bacillati</taxon>
        <taxon>Bacillota</taxon>
        <taxon>Clostridia</taxon>
        <taxon>Thermosediminibacterales</taxon>
        <taxon>Thermosediminibacteraceae</taxon>
        <taxon>Thermovenabulum</taxon>
    </lineage>
</organism>